<evidence type="ECO:0000259" key="11">
    <source>
        <dbReference type="PROSITE" id="PS50262"/>
    </source>
</evidence>
<evidence type="ECO:0000313" key="12">
    <source>
        <dbReference type="EMBL" id="EFP07207.1"/>
    </source>
</evidence>
<evidence type="ECO:0000256" key="9">
    <source>
        <dbReference type="ARBA" id="ARBA00023224"/>
    </source>
</evidence>
<evidence type="ECO:0000256" key="10">
    <source>
        <dbReference type="SAM" id="Phobius"/>
    </source>
</evidence>
<evidence type="ECO:0000256" key="5">
    <source>
        <dbReference type="ARBA" id="ARBA00022989"/>
    </source>
</evidence>
<dbReference type="SUPFAM" id="SSF81321">
    <property type="entry name" value="Family A G protein-coupled receptor-like"/>
    <property type="match status" value="1"/>
</dbReference>
<dbReference type="EMBL" id="WUAV01000004">
    <property type="protein sequence ID" value="KAF1757066.1"/>
    <property type="molecule type" value="Genomic_DNA"/>
</dbReference>
<comment type="similarity">
    <text evidence="2">Belongs to the G-protein coupled receptor 1 family.</text>
</comment>
<keyword evidence="3" id="KW-1003">Cell membrane</keyword>
<keyword evidence="9" id="KW-0807">Transducer</keyword>
<evidence type="ECO:0000256" key="8">
    <source>
        <dbReference type="ARBA" id="ARBA00023170"/>
    </source>
</evidence>
<feature type="transmembrane region" description="Helical" evidence="10">
    <location>
        <begin position="215"/>
        <end position="236"/>
    </location>
</feature>
<evidence type="ECO:0000313" key="15">
    <source>
        <dbReference type="Proteomes" id="UP000483820"/>
    </source>
</evidence>
<dbReference type="HOGENOM" id="CLU_009579_6_1_1"/>
<reference evidence="13 15" key="2">
    <citation type="submission" date="2019-12" db="EMBL/GenBank/DDBJ databases">
        <title>Chromosome-level assembly of the Caenorhabditis remanei genome.</title>
        <authorList>
            <person name="Teterina A.A."/>
            <person name="Willis J.H."/>
            <person name="Phillips P.C."/>
        </authorList>
    </citation>
    <scope>NUCLEOTIDE SEQUENCE [LARGE SCALE GENOMIC DNA]</scope>
    <source>
        <strain evidence="13 15">PX506</strain>
        <tissue evidence="13">Whole organism</tissue>
    </source>
</reference>
<evidence type="ECO:0000313" key="13">
    <source>
        <dbReference type="EMBL" id="KAF1757066.1"/>
    </source>
</evidence>
<dbReference type="PROSITE" id="PS50262">
    <property type="entry name" value="G_PROTEIN_RECEP_F1_2"/>
    <property type="match status" value="1"/>
</dbReference>
<keyword evidence="8" id="KW-0675">Receptor</keyword>
<keyword evidence="4 10" id="KW-0812">Transmembrane</keyword>
<feature type="transmembrane region" description="Helical" evidence="10">
    <location>
        <begin position="279"/>
        <end position="299"/>
    </location>
</feature>
<dbReference type="GO" id="GO:0004983">
    <property type="term" value="F:neuropeptide Y receptor activity"/>
    <property type="evidence" value="ECO:0007669"/>
    <property type="project" value="InterPro"/>
</dbReference>
<evidence type="ECO:0000256" key="2">
    <source>
        <dbReference type="ARBA" id="ARBA00010663"/>
    </source>
</evidence>
<keyword evidence="6" id="KW-0297">G-protein coupled receptor</keyword>
<feature type="transmembrane region" description="Helical" evidence="10">
    <location>
        <begin position="120"/>
        <end position="142"/>
    </location>
</feature>
<proteinExistence type="inferred from homology"/>
<dbReference type="SMART" id="SM01381">
    <property type="entry name" value="7TM_GPCR_Srsx"/>
    <property type="match status" value="1"/>
</dbReference>
<reference evidence="12" key="1">
    <citation type="submission" date="2007-07" db="EMBL/GenBank/DDBJ databases">
        <title>PCAP assembly of the Caenorhabditis remanei genome.</title>
        <authorList>
            <consortium name="The Caenorhabditis remanei Sequencing Consortium"/>
            <person name="Wilson R.K."/>
        </authorList>
    </citation>
    <scope>NUCLEOTIDE SEQUENCE [LARGE SCALE GENOMIC DNA]</scope>
    <source>
        <strain evidence="12">PB4641</strain>
    </source>
</reference>
<feature type="transmembrane region" description="Helical" evidence="10">
    <location>
        <begin position="81"/>
        <end position="100"/>
    </location>
</feature>
<dbReference type="PRINTS" id="PR00237">
    <property type="entry name" value="GPCRRHODOPSN"/>
</dbReference>
<evidence type="ECO:0000313" key="14">
    <source>
        <dbReference type="Proteomes" id="UP000008281"/>
    </source>
</evidence>
<dbReference type="OMA" id="RPEINGW"/>
<dbReference type="CTD" id="9799776"/>
<dbReference type="GeneID" id="9799776"/>
<keyword evidence="5 10" id="KW-1133">Transmembrane helix</keyword>
<dbReference type="PANTHER" id="PTHR24238:SF57">
    <property type="entry name" value="G-PROTEIN COUPLED RECEPTOR 83"/>
    <property type="match status" value="1"/>
</dbReference>
<dbReference type="InterPro" id="IPR000276">
    <property type="entry name" value="GPCR_Rhodpsn"/>
</dbReference>
<dbReference type="Proteomes" id="UP000008281">
    <property type="component" value="Unassembled WGS sequence"/>
</dbReference>
<dbReference type="Proteomes" id="UP000483820">
    <property type="component" value="Chromosome IV"/>
</dbReference>
<dbReference type="InterPro" id="IPR000611">
    <property type="entry name" value="NPY_rcpt"/>
</dbReference>
<dbReference type="OrthoDB" id="9445642at2759"/>
<evidence type="ECO:0000256" key="6">
    <source>
        <dbReference type="ARBA" id="ARBA00023040"/>
    </source>
</evidence>
<feature type="domain" description="G-protein coupled receptors family 1 profile" evidence="11">
    <location>
        <begin position="62"/>
        <end position="334"/>
    </location>
</feature>
<dbReference type="GO" id="GO:0005886">
    <property type="term" value="C:plasma membrane"/>
    <property type="evidence" value="ECO:0007669"/>
    <property type="project" value="UniProtKB-SubCell"/>
</dbReference>
<keyword evidence="14" id="KW-1185">Reference proteome</keyword>
<dbReference type="InterPro" id="IPR017452">
    <property type="entry name" value="GPCR_Rhodpsn_7TM"/>
</dbReference>
<dbReference type="InParanoid" id="E3MR54"/>
<dbReference type="eggNOG" id="KOG4219">
    <property type="taxonomic scope" value="Eukaryota"/>
</dbReference>
<evidence type="ECO:0000256" key="7">
    <source>
        <dbReference type="ARBA" id="ARBA00023136"/>
    </source>
</evidence>
<evidence type="ECO:0000256" key="1">
    <source>
        <dbReference type="ARBA" id="ARBA00004651"/>
    </source>
</evidence>
<feature type="transmembrane region" description="Helical" evidence="10">
    <location>
        <begin position="311"/>
        <end position="337"/>
    </location>
</feature>
<dbReference type="STRING" id="31234.E3MR54"/>
<dbReference type="PANTHER" id="PTHR24238">
    <property type="entry name" value="G-PROTEIN COUPLED RECEPTOR"/>
    <property type="match status" value="1"/>
</dbReference>
<keyword evidence="7 10" id="KW-0472">Membrane</keyword>
<dbReference type="KEGG" id="crq:GCK72_013521"/>
<dbReference type="PRINTS" id="PR01012">
    <property type="entry name" value="NRPEPTIDEYR"/>
</dbReference>
<sequence length="401" mass="46224">MNFTTISDSSSILTSTITSSSLLESTAAVPDSDDSDFYELSPVELMIWCMLYAVIAFMAVVGNLLVLYITLFRLRVRSITTYFILNLGFADLFTGIFAIPFKFQAALFQEWFLPHPLCRIVPYVETVALTVSVFTLVTSAVHEFRTMFFSKCSQMSPKSAKRCVLLIWIMSVIVSLPHGLFHQTYEFEDDNDSSKTIVQCLPVYPEAGWWKSYNIYLVIIQYFFPMVILDTAYTMIAVKIWTLSKAGEEMDETKTANQKISVVSMVPPNTQLSQLMRTLIIVVACFSLCWFPLETYLLLNELKPEVNGWKYINLVFFFSHWLAMSNSCLNPIIYGLYNTKYNEEYRRLFRQIGCFWQRGKSVTDPMKPERRWNSSNDCQDQQEIDQIVDIPSIIPTNNCPR</sequence>
<protein>
    <submittedName>
        <fullName evidence="12">CRE-TAG-49 protein</fullName>
    </submittedName>
</protein>
<accession>E3MR54</accession>
<dbReference type="Pfam" id="PF00001">
    <property type="entry name" value="7tm_1"/>
    <property type="match status" value="1"/>
</dbReference>
<name>E3MR54_CAERE</name>
<feature type="transmembrane region" description="Helical" evidence="10">
    <location>
        <begin position="163"/>
        <end position="181"/>
    </location>
</feature>
<evidence type="ECO:0000256" key="4">
    <source>
        <dbReference type="ARBA" id="ARBA00022692"/>
    </source>
</evidence>
<dbReference type="EMBL" id="DS268468">
    <property type="protein sequence ID" value="EFP07207.1"/>
    <property type="molecule type" value="Genomic_DNA"/>
</dbReference>
<organism evidence="14">
    <name type="scientific">Caenorhabditis remanei</name>
    <name type="common">Caenorhabditis vulgaris</name>
    <dbReference type="NCBI Taxonomy" id="31234"/>
    <lineage>
        <taxon>Eukaryota</taxon>
        <taxon>Metazoa</taxon>
        <taxon>Ecdysozoa</taxon>
        <taxon>Nematoda</taxon>
        <taxon>Chromadorea</taxon>
        <taxon>Rhabditida</taxon>
        <taxon>Rhabditina</taxon>
        <taxon>Rhabditomorpha</taxon>
        <taxon>Rhabditoidea</taxon>
        <taxon>Rhabditidae</taxon>
        <taxon>Peloderinae</taxon>
        <taxon>Caenorhabditis</taxon>
    </lineage>
</organism>
<gene>
    <name evidence="12" type="primary">Cre-tag-49</name>
    <name evidence="12" type="ORF">CRE_13531</name>
    <name evidence="13" type="ORF">GCK72_013521</name>
</gene>
<feature type="transmembrane region" description="Helical" evidence="10">
    <location>
        <begin position="45"/>
        <end position="69"/>
    </location>
</feature>
<dbReference type="AlphaFoldDB" id="E3MR54"/>
<evidence type="ECO:0000256" key="3">
    <source>
        <dbReference type="ARBA" id="ARBA00022475"/>
    </source>
</evidence>
<comment type="subcellular location">
    <subcellularLocation>
        <location evidence="1">Cell membrane</location>
        <topology evidence="1">Multi-pass membrane protein</topology>
    </subcellularLocation>
</comment>
<dbReference type="RefSeq" id="XP_003101353.1">
    <property type="nucleotide sequence ID" value="XM_003101305.1"/>
</dbReference>
<dbReference type="Gene3D" id="1.20.1070.10">
    <property type="entry name" value="Rhodopsin 7-helix transmembrane proteins"/>
    <property type="match status" value="1"/>
</dbReference>